<sequence length="376" mass="43302">MVLSALLRFIYPPPSNLFVTAMSVISLVSLGNSGIMEMKGRHMQYSKLWNFGTDQKISADKKAKISSKPGMIIAYTPAFLASVGSFVLLPVGDFRFALLRSAITVHFFKRIFEVMFVHKFSGWMDIETAITISLSYFINAATMIYSQYLIQGFPEPQTDLKYFGALLFLVGISGNFYHHYLLSKLRTKDDKNYKIPQVEDFRFNLFRWAITIHFFKRIFEVLFVHKYSAWMDTEAAIAIPVSYLICSTIMIYSHYLVQGFPEPQTDLKYFGALLFLVGISGNFYHHYLLSKLRIKGDKNYKIPQGGLFSLVICPHYLFEIVGFLGISCISQTLYPFCFTLGSAWCLMGRSYATRKWYQSKFEDFPTRVKALIPYIF</sequence>
<dbReference type="GO" id="GO:0016020">
    <property type="term" value="C:membrane"/>
    <property type="evidence" value="ECO:0007669"/>
    <property type="project" value="UniProtKB-SubCell"/>
</dbReference>
<proteinExistence type="inferred from homology"/>
<reference evidence="9" key="1">
    <citation type="submission" date="2024-07" db="EMBL/GenBank/DDBJ databases">
        <title>Two chromosome-level genome assemblies of Korean endemic species Abeliophyllum distichum and Forsythia ovata (Oleaceae).</title>
        <authorList>
            <person name="Jang H."/>
        </authorList>
    </citation>
    <scope>NUCLEOTIDE SEQUENCE [LARGE SCALE GENOMIC DNA]</scope>
</reference>
<evidence type="ECO:0000256" key="4">
    <source>
        <dbReference type="ARBA" id="ARBA00022989"/>
    </source>
</evidence>
<dbReference type="PANTHER" id="PTHR10556">
    <property type="entry name" value="3-OXO-5-ALPHA-STEROID 4-DEHYDROGENASE"/>
    <property type="match status" value="1"/>
</dbReference>
<dbReference type="Pfam" id="PF02544">
    <property type="entry name" value="Steroid_dh"/>
    <property type="match status" value="2"/>
</dbReference>
<dbReference type="EMBL" id="JBFOLK010000001">
    <property type="protein sequence ID" value="KAL2541522.1"/>
    <property type="molecule type" value="Genomic_DNA"/>
</dbReference>
<organism evidence="8 9">
    <name type="scientific">Abeliophyllum distichum</name>
    <dbReference type="NCBI Taxonomy" id="126358"/>
    <lineage>
        <taxon>Eukaryota</taxon>
        <taxon>Viridiplantae</taxon>
        <taxon>Streptophyta</taxon>
        <taxon>Embryophyta</taxon>
        <taxon>Tracheophyta</taxon>
        <taxon>Spermatophyta</taxon>
        <taxon>Magnoliopsida</taxon>
        <taxon>eudicotyledons</taxon>
        <taxon>Gunneridae</taxon>
        <taxon>Pentapetalae</taxon>
        <taxon>asterids</taxon>
        <taxon>lamiids</taxon>
        <taxon>Lamiales</taxon>
        <taxon>Oleaceae</taxon>
        <taxon>Forsythieae</taxon>
        <taxon>Abeliophyllum</taxon>
    </lineage>
</organism>
<accession>A0ABD1VW45</accession>
<feature type="domain" description="3-oxo-5-alpha-steroid 4-dehydrogenase C-terminal" evidence="7">
    <location>
        <begin position="137"/>
        <end position="208"/>
    </location>
</feature>
<dbReference type="Proteomes" id="UP001604336">
    <property type="component" value="Unassembled WGS sequence"/>
</dbReference>
<evidence type="ECO:0000256" key="6">
    <source>
        <dbReference type="SAM" id="Phobius"/>
    </source>
</evidence>
<evidence type="ECO:0000256" key="2">
    <source>
        <dbReference type="ARBA" id="ARBA00007742"/>
    </source>
</evidence>
<evidence type="ECO:0000256" key="1">
    <source>
        <dbReference type="ARBA" id="ARBA00004141"/>
    </source>
</evidence>
<gene>
    <name evidence="8" type="ORF">Adt_02500</name>
</gene>
<evidence type="ECO:0000256" key="3">
    <source>
        <dbReference type="ARBA" id="ARBA00022692"/>
    </source>
</evidence>
<dbReference type="AlphaFoldDB" id="A0ABD1VW45"/>
<feature type="transmembrane region" description="Helical" evidence="6">
    <location>
        <begin position="17"/>
        <end position="35"/>
    </location>
</feature>
<evidence type="ECO:0000256" key="5">
    <source>
        <dbReference type="ARBA" id="ARBA00023136"/>
    </source>
</evidence>
<dbReference type="InterPro" id="IPR001104">
    <property type="entry name" value="3-oxo-5_a-steroid_4-DH_C"/>
</dbReference>
<keyword evidence="4 6" id="KW-1133">Transmembrane helix</keyword>
<keyword evidence="3 6" id="KW-0812">Transmembrane</keyword>
<keyword evidence="9" id="KW-1185">Reference proteome</keyword>
<comment type="caution">
    <text evidence="8">The sequence shown here is derived from an EMBL/GenBank/DDBJ whole genome shotgun (WGS) entry which is preliminary data.</text>
</comment>
<feature type="transmembrane region" description="Helical" evidence="6">
    <location>
        <begin position="267"/>
        <end position="284"/>
    </location>
</feature>
<name>A0ABD1VW45_9LAMI</name>
<feature type="transmembrane region" description="Helical" evidence="6">
    <location>
        <begin position="162"/>
        <end position="182"/>
    </location>
</feature>
<protein>
    <submittedName>
        <fullName evidence="8">3-oxo-5-alpha-steroid 4-dehydrogenase family protein</fullName>
    </submittedName>
</protein>
<dbReference type="FunFam" id="1.20.120.1630:FF:000017">
    <property type="entry name" value="3-oxo-5-alpha-steroid 4-dehydrogenase family protein"/>
    <property type="match status" value="1"/>
</dbReference>
<feature type="transmembrane region" description="Helical" evidence="6">
    <location>
        <begin position="305"/>
        <end position="326"/>
    </location>
</feature>
<dbReference type="PANTHER" id="PTHR10556:SF35">
    <property type="entry name" value="3-OXO-5-ALPHA-STEROID 4-DEHYDROGENASE FAMILY PROTEIN"/>
    <property type="match status" value="1"/>
</dbReference>
<keyword evidence="5 6" id="KW-0472">Membrane</keyword>
<evidence type="ECO:0000313" key="8">
    <source>
        <dbReference type="EMBL" id="KAL2541522.1"/>
    </source>
</evidence>
<dbReference type="InterPro" id="IPR039357">
    <property type="entry name" value="SRD5A/TECR"/>
</dbReference>
<feature type="transmembrane region" description="Helical" evidence="6">
    <location>
        <begin position="235"/>
        <end position="255"/>
    </location>
</feature>
<dbReference type="PROSITE" id="PS50244">
    <property type="entry name" value="S5A_REDUCTASE"/>
    <property type="match status" value="2"/>
</dbReference>
<comment type="subcellular location">
    <subcellularLocation>
        <location evidence="1">Membrane</location>
        <topology evidence="1">Multi-pass membrane protein</topology>
    </subcellularLocation>
</comment>
<evidence type="ECO:0000313" key="9">
    <source>
        <dbReference type="Proteomes" id="UP001604336"/>
    </source>
</evidence>
<evidence type="ECO:0000259" key="7">
    <source>
        <dbReference type="Pfam" id="PF02544"/>
    </source>
</evidence>
<dbReference type="Gene3D" id="1.20.120.1630">
    <property type="match status" value="1"/>
</dbReference>
<feature type="domain" description="3-oxo-5-alpha-steroid 4-dehydrogenase C-terminal" evidence="7">
    <location>
        <begin position="239"/>
        <end position="376"/>
    </location>
</feature>
<feature type="transmembrane region" description="Helical" evidence="6">
    <location>
        <begin position="72"/>
        <end position="91"/>
    </location>
</feature>
<comment type="similarity">
    <text evidence="2">Belongs to the steroid 5-alpha reductase family.</text>
</comment>
<feature type="transmembrane region" description="Helical" evidence="6">
    <location>
        <begin position="129"/>
        <end position="150"/>
    </location>
</feature>